<dbReference type="GO" id="GO:0006281">
    <property type="term" value="P:DNA repair"/>
    <property type="evidence" value="ECO:0007669"/>
    <property type="project" value="UniProtKB-UniRule"/>
</dbReference>
<keyword evidence="10 15" id="KW-0234">DNA repair</keyword>
<accession>A0A0R2CK98</accession>
<organism evidence="18 19">
    <name type="scientific">Fructilactobacillus florum DSM 22689 = JCM 16035</name>
    <dbReference type="NCBI Taxonomy" id="1423745"/>
    <lineage>
        <taxon>Bacteria</taxon>
        <taxon>Bacillati</taxon>
        <taxon>Bacillota</taxon>
        <taxon>Bacilli</taxon>
        <taxon>Lactobacillales</taxon>
        <taxon>Lactobacillaceae</taxon>
        <taxon>Fructilactobacillus</taxon>
    </lineage>
</organism>
<feature type="domain" description="Helicase C-terminal" evidence="17">
    <location>
        <begin position="467"/>
        <end position="627"/>
    </location>
</feature>
<dbReference type="InterPro" id="IPR012340">
    <property type="entry name" value="NA-bd_OB-fold"/>
</dbReference>
<evidence type="ECO:0000256" key="3">
    <source>
        <dbReference type="ARBA" id="ARBA00022741"/>
    </source>
</evidence>
<evidence type="ECO:0000256" key="8">
    <source>
        <dbReference type="ARBA" id="ARBA00023125"/>
    </source>
</evidence>
<keyword evidence="7 15" id="KW-0067">ATP-binding</keyword>
<keyword evidence="6 15" id="KW-0347">Helicase</keyword>
<dbReference type="NCBIfam" id="NF008165">
    <property type="entry name" value="PRK10917.1-3"/>
    <property type="match status" value="1"/>
</dbReference>
<dbReference type="NCBIfam" id="TIGR00643">
    <property type="entry name" value="recG"/>
    <property type="match status" value="1"/>
</dbReference>
<evidence type="ECO:0000256" key="2">
    <source>
        <dbReference type="ARBA" id="ARBA00017846"/>
    </source>
</evidence>
<dbReference type="Pfam" id="PF00270">
    <property type="entry name" value="DEAD"/>
    <property type="match status" value="1"/>
</dbReference>
<dbReference type="GO" id="GO:0005524">
    <property type="term" value="F:ATP binding"/>
    <property type="evidence" value="ECO:0007669"/>
    <property type="project" value="UniProtKB-KW"/>
</dbReference>
<gene>
    <name evidence="18" type="ORF">FC87_GL000605</name>
</gene>
<dbReference type="InterPro" id="IPR027417">
    <property type="entry name" value="P-loop_NTPase"/>
</dbReference>
<name>A0A0R2CK98_9LACO</name>
<evidence type="ECO:0000256" key="10">
    <source>
        <dbReference type="ARBA" id="ARBA00023204"/>
    </source>
</evidence>
<evidence type="ECO:0000256" key="11">
    <source>
        <dbReference type="ARBA" id="ARBA00023235"/>
    </source>
</evidence>
<reference evidence="18 19" key="1">
    <citation type="journal article" date="2015" name="Genome Announc.">
        <title>Expanding the biotechnology potential of lactobacilli through comparative genomics of 213 strains and associated genera.</title>
        <authorList>
            <person name="Sun Z."/>
            <person name="Harris H.M."/>
            <person name="McCann A."/>
            <person name="Guo C."/>
            <person name="Argimon S."/>
            <person name="Zhang W."/>
            <person name="Yang X."/>
            <person name="Jeffery I.B."/>
            <person name="Cooney J.C."/>
            <person name="Kagawa T.F."/>
            <person name="Liu W."/>
            <person name="Song Y."/>
            <person name="Salvetti E."/>
            <person name="Wrobel A."/>
            <person name="Rasinkangas P."/>
            <person name="Parkhill J."/>
            <person name="Rea M.C."/>
            <person name="O'Sullivan O."/>
            <person name="Ritari J."/>
            <person name="Douillard F.P."/>
            <person name="Paul Ross R."/>
            <person name="Yang R."/>
            <person name="Briner A.E."/>
            <person name="Felis G.E."/>
            <person name="de Vos W.M."/>
            <person name="Barrangou R."/>
            <person name="Klaenhammer T.R."/>
            <person name="Caufield P.W."/>
            <person name="Cui Y."/>
            <person name="Zhang H."/>
            <person name="O'Toole P.W."/>
        </authorList>
    </citation>
    <scope>NUCLEOTIDE SEQUENCE [LARGE SCALE GENOMIC DNA]</scope>
    <source>
        <strain evidence="18 19">DSM 22689</strain>
    </source>
</reference>
<keyword evidence="5 15" id="KW-0378">Hydrolase</keyword>
<evidence type="ECO:0000313" key="19">
    <source>
        <dbReference type="Proteomes" id="UP000051586"/>
    </source>
</evidence>
<dbReference type="Proteomes" id="UP000051586">
    <property type="component" value="Unassembled WGS sequence"/>
</dbReference>
<dbReference type="CDD" id="cd17992">
    <property type="entry name" value="DEXHc_RecG"/>
    <property type="match status" value="1"/>
</dbReference>
<dbReference type="InterPro" id="IPR011545">
    <property type="entry name" value="DEAD/DEAH_box_helicase_dom"/>
</dbReference>
<evidence type="ECO:0000256" key="7">
    <source>
        <dbReference type="ARBA" id="ARBA00022840"/>
    </source>
</evidence>
<comment type="catalytic activity">
    <reaction evidence="12 15">
        <text>Couples ATP hydrolysis with the unwinding of duplex DNA by translocating in the 3'-5' direction.</text>
        <dbReference type="EC" id="5.6.2.4"/>
    </reaction>
</comment>
<dbReference type="Pfam" id="PF00271">
    <property type="entry name" value="Helicase_C"/>
    <property type="match status" value="1"/>
</dbReference>
<dbReference type="CDD" id="cd04488">
    <property type="entry name" value="RecG_wedge_OBF"/>
    <property type="match status" value="1"/>
</dbReference>
<evidence type="ECO:0000256" key="15">
    <source>
        <dbReference type="RuleBase" id="RU363016"/>
    </source>
</evidence>
<feature type="domain" description="Helicase ATP-binding" evidence="16">
    <location>
        <begin position="287"/>
        <end position="448"/>
    </location>
</feature>
<comment type="function">
    <text evidence="15">Plays a critical role in recombination and DNA repair. Helps process Holliday junction intermediates to mature products by catalyzing branch migration. Has replication fork regression activity, unwinds stalled or blocked replication forks to make a HJ that can be resolved. Has a DNA unwinding activity characteristic of a DNA helicase with 3'-5' polarity.</text>
</comment>
<dbReference type="GO" id="GO:0003677">
    <property type="term" value="F:DNA binding"/>
    <property type="evidence" value="ECO:0007669"/>
    <property type="project" value="UniProtKB-KW"/>
</dbReference>
<dbReference type="InterPro" id="IPR047112">
    <property type="entry name" value="RecG/Mfd"/>
</dbReference>
<keyword evidence="3 15" id="KW-0547">Nucleotide-binding</keyword>
<dbReference type="SMART" id="SM00487">
    <property type="entry name" value="DEXDc"/>
    <property type="match status" value="1"/>
</dbReference>
<dbReference type="PROSITE" id="PS51194">
    <property type="entry name" value="HELICASE_CTER"/>
    <property type="match status" value="1"/>
</dbReference>
<dbReference type="STRING" id="1423745.GCA_001311215_00127"/>
<evidence type="ECO:0000256" key="14">
    <source>
        <dbReference type="ARBA" id="ARBA00048988"/>
    </source>
</evidence>
<keyword evidence="8" id="KW-0238">DNA-binding</keyword>
<evidence type="ECO:0000259" key="16">
    <source>
        <dbReference type="PROSITE" id="PS51192"/>
    </source>
</evidence>
<keyword evidence="4 15" id="KW-0227">DNA damage</keyword>
<evidence type="ECO:0000256" key="4">
    <source>
        <dbReference type="ARBA" id="ARBA00022763"/>
    </source>
</evidence>
<dbReference type="InterPro" id="IPR004609">
    <property type="entry name" value="ATP-dep_DNA_helicase_RecG"/>
</dbReference>
<dbReference type="SMART" id="SM00490">
    <property type="entry name" value="HELICc"/>
    <property type="match status" value="1"/>
</dbReference>
<evidence type="ECO:0000256" key="9">
    <source>
        <dbReference type="ARBA" id="ARBA00023172"/>
    </source>
</evidence>
<keyword evidence="9 15" id="KW-0233">DNA recombination</keyword>
<evidence type="ECO:0000256" key="1">
    <source>
        <dbReference type="ARBA" id="ARBA00007504"/>
    </source>
</evidence>
<dbReference type="EMBL" id="AYZI01000003">
    <property type="protein sequence ID" value="KRM91781.1"/>
    <property type="molecule type" value="Genomic_DNA"/>
</dbReference>
<dbReference type="NCBIfam" id="NF008168">
    <property type="entry name" value="PRK10917.2-2"/>
    <property type="match status" value="1"/>
</dbReference>
<sequence>MKKAANSLELAAFLVTGGEGMQSIDDPVAALKGVGPKRSMALRDLGIMTVFDLLTYYPFRYDDFKIQNLHQLHDQQSVTLKGTIANSPTVNYFGKRRNRLLFRLQVGKDIIPVSFFNQAWLKKQLQPGAEVLVYGKINTARMTMTGMKIIQPQQQTGLQGIYPVNRQITQKQLRDLIQTTYSEYRNVIVDFVPTKIREKYRLEPLATVIKYLHFPKNEIEIQTARRTAKFDEFFLFQMRLQTAKHHRKQTPKAQIMTDKLTLQPFLNQLPYQLTAAQQRVVSEIVADLHRPFPMNRLLQGDVGSGKTIVAAIAILATVLAHKQAVLLAPTEILAEQHANGLAQLFANQPVRIALLTGDTAKTARNQLLPRIKSGEINVIVGTHALFQPTVKYHELGLAVIDEQHRFGVNQRREMREKGPATNVLSMTATPIPRTLSITAYGEMDISVIDELPGGRKPIKTTWIRSNQLDSMLRFVKKKLQQNQQIYVVVPLIAESEAVDMRNVQDTYETFQRAFADEYRVGLLHGQLKDAEKNQVMADFKNNQLQILVSTTVIEVGVDVSNASVMVIFDADHFGLAQLHQLRGRVGRGSQQSYCILIADPKNKVGTERMNVISASNDGFFIAQKDLELRGPGDLLGKQQSGLPTFQVGDPIADVKILSVAQTVAAQITDDQQWTHQPENQHLAARLSTLNNNTAFD</sequence>
<comment type="similarity">
    <text evidence="1 15">Belongs to the helicase family. RecG subfamily.</text>
</comment>
<dbReference type="PANTHER" id="PTHR47964:SF1">
    <property type="entry name" value="ATP-DEPENDENT DNA HELICASE HOMOLOG RECG, CHLOROPLASTIC"/>
    <property type="match status" value="1"/>
</dbReference>
<dbReference type="Gene3D" id="3.40.50.300">
    <property type="entry name" value="P-loop containing nucleotide triphosphate hydrolases"/>
    <property type="match status" value="2"/>
</dbReference>
<keyword evidence="11" id="KW-0413">Isomerase</keyword>
<dbReference type="PATRIC" id="fig|1423745.4.peg.645"/>
<dbReference type="PANTHER" id="PTHR47964">
    <property type="entry name" value="ATP-DEPENDENT DNA HELICASE HOMOLOG RECG, CHLOROPLASTIC"/>
    <property type="match status" value="1"/>
</dbReference>
<dbReference type="GO" id="GO:0043138">
    <property type="term" value="F:3'-5' DNA helicase activity"/>
    <property type="evidence" value="ECO:0007669"/>
    <property type="project" value="UniProtKB-EC"/>
</dbReference>
<evidence type="ECO:0000259" key="17">
    <source>
        <dbReference type="PROSITE" id="PS51194"/>
    </source>
</evidence>
<evidence type="ECO:0000313" key="18">
    <source>
        <dbReference type="EMBL" id="KRM91781.1"/>
    </source>
</evidence>
<comment type="catalytic activity">
    <reaction evidence="14 15">
        <text>ATP + H2O = ADP + phosphate + H(+)</text>
        <dbReference type="Rhea" id="RHEA:13065"/>
        <dbReference type="ChEBI" id="CHEBI:15377"/>
        <dbReference type="ChEBI" id="CHEBI:15378"/>
        <dbReference type="ChEBI" id="CHEBI:30616"/>
        <dbReference type="ChEBI" id="CHEBI:43474"/>
        <dbReference type="ChEBI" id="CHEBI:456216"/>
        <dbReference type="EC" id="5.6.2.4"/>
    </reaction>
</comment>
<dbReference type="Pfam" id="PF19833">
    <property type="entry name" value="RecG_dom3_C"/>
    <property type="match status" value="1"/>
</dbReference>
<dbReference type="Gene3D" id="2.40.50.140">
    <property type="entry name" value="Nucleic acid-binding proteins"/>
    <property type="match status" value="1"/>
</dbReference>
<dbReference type="PROSITE" id="PS51192">
    <property type="entry name" value="HELICASE_ATP_BIND_1"/>
    <property type="match status" value="1"/>
</dbReference>
<protein>
    <recommendedName>
        <fullName evidence="2 15">ATP-dependent DNA helicase RecG</fullName>
        <ecNumber evidence="13 15">5.6.2.4</ecNumber>
    </recommendedName>
</protein>
<dbReference type="SUPFAM" id="SSF50249">
    <property type="entry name" value="Nucleic acid-binding proteins"/>
    <property type="match status" value="1"/>
</dbReference>
<dbReference type="AlphaFoldDB" id="A0A0R2CK98"/>
<dbReference type="GO" id="GO:0016887">
    <property type="term" value="F:ATP hydrolysis activity"/>
    <property type="evidence" value="ECO:0007669"/>
    <property type="project" value="RHEA"/>
</dbReference>
<comment type="caution">
    <text evidence="18">The sequence shown here is derived from an EMBL/GenBank/DDBJ whole genome shotgun (WGS) entry which is preliminary data.</text>
</comment>
<evidence type="ECO:0000256" key="12">
    <source>
        <dbReference type="ARBA" id="ARBA00034617"/>
    </source>
</evidence>
<dbReference type="InterPro" id="IPR014001">
    <property type="entry name" value="Helicase_ATP-bd"/>
</dbReference>
<evidence type="ECO:0000256" key="6">
    <source>
        <dbReference type="ARBA" id="ARBA00022806"/>
    </source>
</evidence>
<evidence type="ECO:0000256" key="13">
    <source>
        <dbReference type="ARBA" id="ARBA00034808"/>
    </source>
</evidence>
<dbReference type="SUPFAM" id="SSF52540">
    <property type="entry name" value="P-loop containing nucleoside triphosphate hydrolases"/>
    <property type="match status" value="2"/>
</dbReference>
<dbReference type="GO" id="GO:0006310">
    <property type="term" value="P:DNA recombination"/>
    <property type="evidence" value="ECO:0007669"/>
    <property type="project" value="UniProtKB-UniRule"/>
</dbReference>
<dbReference type="InterPro" id="IPR033454">
    <property type="entry name" value="RecG_wedge"/>
</dbReference>
<dbReference type="InterPro" id="IPR045562">
    <property type="entry name" value="RecG_dom3_C"/>
</dbReference>
<evidence type="ECO:0000256" key="5">
    <source>
        <dbReference type="ARBA" id="ARBA00022801"/>
    </source>
</evidence>
<dbReference type="EC" id="5.6.2.4" evidence="13 15"/>
<dbReference type="InterPro" id="IPR001650">
    <property type="entry name" value="Helicase_C-like"/>
</dbReference>
<proteinExistence type="inferred from homology"/>
<dbReference type="Pfam" id="PF17191">
    <property type="entry name" value="RecG_wedge"/>
    <property type="match status" value="1"/>
</dbReference>